<keyword evidence="3" id="KW-1185">Reference proteome</keyword>
<feature type="domain" description="IrrE N-terminal-like" evidence="1">
    <location>
        <begin position="44"/>
        <end position="171"/>
    </location>
</feature>
<dbReference type="PANTHER" id="PTHR43236">
    <property type="entry name" value="ANTITOXIN HIGA1"/>
    <property type="match status" value="1"/>
</dbReference>
<reference evidence="3" key="1">
    <citation type="submission" date="2016-11" db="EMBL/GenBank/DDBJ databases">
        <authorList>
            <person name="Varghese N."/>
            <person name="Submissions S."/>
        </authorList>
    </citation>
    <scope>NUCLEOTIDE SEQUENCE [LARGE SCALE GENOMIC DNA]</scope>
    <source>
        <strain evidence="3">DSM 16057</strain>
    </source>
</reference>
<evidence type="ECO:0000313" key="3">
    <source>
        <dbReference type="Proteomes" id="UP000184529"/>
    </source>
</evidence>
<dbReference type="RefSeq" id="WP_072868247.1">
    <property type="nucleotide sequence ID" value="NZ_FQZM01000014.1"/>
</dbReference>
<proteinExistence type="predicted"/>
<dbReference type="AlphaFoldDB" id="A0A1M6F0D8"/>
<dbReference type="InterPro" id="IPR052345">
    <property type="entry name" value="Rad_response_metalloprotease"/>
</dbReference>
<dbReference type="InterPro" id="IPR010359">
    <property type="entry name" value="IrrE_HExxH"/>
</dbReference>
<evidence type="ECO:0000259" key="1">
    <source>
        <dbReference type="Pfam" id="PF06114"/>
    </source>
</evidence>
<protein>
    <submittedName>
        <fullName evidence="2">Zn-dependent peptidase ImmA, M78 family</fullName>
    </submittedName>
</protein>
<evidence type="ECO:0000313" key="2">
    <source>
        <dbReference type="EMBL" id="SHI91204.1"/>
    </source>
</evidence>
<gene>
    <name evidence="2" type="ORF">SAMN02745219_01351</name>
</gene>
<dbReference type="EMBL" id="FQZM01000014">
    <property type="protein sequence ID" value="SHI91204.1"/>
    <property type="molecule type" value="Genomic_DNA"/>
</dbReference>
<dbReference type="OrthoDB" id="42613at2"/>
<accession>A0A1M6F0D8</accession>
<organism evidence="2 3">
    <name type="scientific">Desulfofundulus thermosubterraneus DSM 16057</name>
    <dbReference type="NCBI Taxonomy" id="1121432"/>
    <lineage>
        <taxon>Bacteria</taxon>
        <taxon>Bacillati</taxon>
        <taxon>Bacillota</taxon>
        <taxon>Clostridia</taxon>
        <taxon>Eubacteriales</taxon>
        <taxon>Peptococcaceae</taxon>
        <taxon>Desulfofundulus</taxon>
    </lineage>
</organism>
<dbReference type="PANTHER" id="PTHR43236:SF1">
    <property type="entry name" value="BLL7220 PROTEIN"/>
    <property type="match status" value="1"/>
</dbReference>
<dbReference type="STRING" id="1121432.SAMN02745219_01351"/>
<dbReference type="Gene3D" id="1.10.10.2910">
    <property type="match status" value="1"/>
</dbReference>
<sequence length="261" mass="29850">MAKITKQRKKELDILARSRAEEIRRAWGLGIEPIADIFDLIERRLNVVVLRYPDSNPDLSAFIAKKGEDFLIYINTNMSLGHQIFSGAHEMSHLLYDKNDLQLLICKPGEESGDEKEILADFFAGYFLLPEEGVRQVFLSRFGTRYRVDLGTVMALQGTFRVSYSAMLYALLKYGFISPRVYGHLKKYSTPEKAPVLQHLARKYGVYNLVVPTEAEIPKVLILALNSNYNEGRISFNKLSKVLSLWNKKPEEMGFTHEDPV</sequence>
<dbReference type="Pfam" id="PF06114">
    <property type="entry name" value="Peptidase_M78"/>
    <property type="match status" value="1"/>
</dbReference>
<name>A0A1M6F0D8_9FIRM</name>
<dbReference type="Proteomes" id="UP000184529">
    <property type="component" value="Unassembled WGS sequence"/>
</dbReference>